<reference evidence="2" key="1">
    <citation type="journal article" date="2021" name="bioRxiv">
        <title>Whole Genome Assembly and Annotation of Northern Wild Rice, Zizania palustris L., Supports a Whole Genome Duplication in the Zizania Genus.</title>
        <authorList>
            <person name="Haas M."/>
            <person name="Kono T."/>
            <person name="Macchietto M."/>
            <person name="Millas R."/>
            <person name="McGilp L."/>
            <person name="Shao M."/>
            <person name="Duquette J."/>
            <person name="Hirsch C.N."/>
            <person name="Kimball J."/>
        </authorList>
    </citation>
    <scope>NUCLEOTIDE SEQUENCE</scope>
    <source>
        <tissue evidence="2">Fresh leaf tissue</tissue>
    </source>
</reference>
<accession>A0A8J5X5F5</accession>
<evidence type="ECO:0000313" key="3">
    <source>
        <dbReference type="Proteomes" id="UP000729402"/>
    </source>
</evidence>
<feature type="region of interest" description="Disordered" evidence="1">
    <location>
        <begin position="24"/>
        <end position="43"/>
    </location>
</feature>
<name>A0A8J5X5F5_ZIZPA</name>
<organism evidence="2 3">
    <name type="scientific">Zizania palustris</name>
    <name type="common">Northern wild rice</name>
    <dbReference type="NCBI Taxonomy" id="103762"/>
    <lineage>
        <taxon>Eukaryota</taxon>
        <taxon>Viridiplantae</taxon>
        <taxon>Streptophyta</taxon>
        <taxon>Embryophyta</taxon>
        <taxon>Tracheophyta</taxon>
        <taxon>Spermatophyta</taxon>
        <taxon>Magnoliopsida</taxon>
        <taxon>Liliopsida</taxon>
        <taxon>Poales</taxon>
        <taxon>Poaceae</taxon>
        <taxon>BOP clade</taxon>
        <taxon>Oryzoideae</taxon>
        <taxon>Oryzeae</taxon>
        <taxon>Zizaniinae</taxon>
        <taxon>Zizania</taxon>
    </lineage>
</organism>
<protein>
    <submittedName>
        <fullName evidence="2">Uncharacterized protein</fullName>
    </submittedName>
</protein>
<comment type="caution">
    <text evidence="2">The sequence shown here is derived from an EMBL/GenBank/DDBJ whole genome shotgun (WGS) entry which is preliminary data.</text>
</comment>
<dbReference type="AlphaFoldDB" id="A0A8J5X5F5"/>
<gene>
    <name evidence="2" type="ORF">GUJ93_ZPchr0013g34933</name>
</gene>
<evidence type="ECO:0000256" key="1">
    <source>
        <dbReference type="SAM" id="MobiDB-lite"/>
    </source>
</evidence>
<dbReference type="Proteomes" id="UP000729402">
    <property type="component" value="Unassembled WGS sequence"/>
</dbReference>
<reference evidence="2" key="2">
    <citation type="submission" date="2021-02" db="EMBL/GenBank/DDBJ databases">
        <authorList>
            <person name="Kimball J.A."/>
            <person name="Haas M.W."/>
            <person name="Macchietto M."/>
            <person name="Kono T."/>
            <person name="Duquette J."/>
            <person name="Shao M."/>
        </authorList>
    </citation>
    <scope>NUCLEOTIDE SEQUENCE</scope>
    <source>
        <tissue evidence="2">Fresh leaf tissue</tissue>
    </source>
</reference>
<sequence>MRGYPERLGEDASACRKWPDRAARTGGDATLASDSGDGVEREMEQRGENITVISVHALHWLTAFFTFFFPGAAPATGRSTASRRGEKFLSPWIDKDRAGLSRRKGVE</sequence>
<keyword evidence="3" id="KW-1185">Reference proteome</keyword>
<proteinExistence type="predicted"/>
<evidence type="ECO:0000313" key="2">
    <source>
        <dbReference type="EMBL" id="KAG8100593.1"/>
    </source>
</evidence>
<dbReference type="EMBL" id="JAAALK010000079">
    <property type="protein sequence ID" value="KAG8100593.1"/>
    <property type="molecule type" value="Genomic_DNA"/>
</dbReference>